<evidence type="ECO:0000313" key="14">
    <source>
        <dbReference type="Proteomes" id="UP000886885"/>
    </source>
</evidence>
<name>A0A8X7ZB47_POPTO</name>
<dbReference type="GO" id="GO:0032259">
    <property type="term" value="P:methylation"/>
    <property type="evidence" value="ECO:0007669"/>
    <property type="project" value="UniProtKB-KW"/>
</dbReference>
<evidence type="ECO:0000256" key="2">
    <source>
        <dbReference type="ARBA" id="ARBA00008361"/>
    </source>
</evidence>
<organism evidence="13 14">
    <name type="scientific">Populus tomentosa</name>
    <name type="common">Chinese white poplar</name>
    <dbReference type="NCBI Taxonomy" id="118781"/>
    <lineage>
        <taxon>Eukaryota</taxon>
        <taxon>Viridiplantae</taxon>
        <taxon>Streptophyta</taxon>
        <taxon>Embryophyta</taxon>
        <taxon>Tracheophyta</taxon>
        <taxon>Spermatophyta</taxon>
        <taxon>Magnoliopsida</taxon>
        <taxon>eudicotyledons</taxon>
        <taxon>Gunneridae</taxon>
        <taxon>Pentapetalae</taxon>
        <taxon>rosids</taxon>
        <taxon>fabids</taxon>
        <taxon>Malpighiales</taxon>
        <taxon>Salicaceae</taxon>
        <taxon>Saliceae</taxon>
        <taxon>Populus</taxon>
    </lineage>
</organism>
<sequence length="448" mass="50919">MKPLINTDFIKTPQILKITAFALISITFFYLGKHWSNSGYQQLLFFSTPQNSISISPNNDKSFNITSLIPLIQSDHPPTEQAITPTPPSIYPPPDESPLSNPNRTFGIIDSDGKMTDDFEVGEFDPDIAENWGNETGIESASTNFKVRVRKYELCPGSMREYIPCLDNVEAIKRLKLTEKGERFERHCPEKGKGLNCLVPPPKGYRQPIPWPRSRDEVWYSNVPHTRLVDDKGGQNWISKEKEKFKFPGGGTQFIHGADKYLDQIAQMVPDITFGHHTRMILDVGCGVASFGAYSLSRNVMTMSIAPKDVHENQIQFALERGVPAMVAAFATHRLLYPSQAFELIHCSRCRINWTRDDGILLLEVNRMLRAGGYFAWAAQPVYKHEQVLEEQWAEMLNLTTHLCWELVKKEGYIAIWRKPRNNGCYLSRDTGAIPPLCDPDDDPDNVW</sequence>
<dbReference type="OrthoDB" id="2013972at2759"/>
<evidence type="ECO:0000313" key="13">
    <source>
        <dbReference type="EMBL" id="KAG6760180.1"/>
    </source>
</evidence>
<dbReference type="AlphaFoldDB" id="A0A8X7ZB47"/>
<evidence type="ECO:0000256" key="9">
    <source>
        <dbReference type="ARBA" id="ARBA00023136"/>
    </source>
</evidence>
<evidence type="ECO:0000256" key="8">
    <source>
        <dbReference type="ARBA" id="ARBA00023034"/>
    </source>
</evidence>
<dbReference type="EMBL" id="JAAWWB010000019">
    <property type="protein sequence ID" value="KAG6760180.1"/>
    <property type="molecule type" value="Genomic_DNA"/>
</dbReference>
<comment type="similarity">
    <text evidence="2 11">Belongs to the methyltransferase superfamily.</text>
</comment>
<keyword evidence="8" id="KW-0333">Golgi apparatus</keyword>
<keyword evidence="6 11" id="KW-0735">Signal-anchor</keyword>
<keyword evidence="5" id="KW-0812">Transmembrane</keyword>
<evidence type="ECO:0000256" key="10">
    <source>
        <dbReference type="ARBA" id="ARBA00023180"/>
    </source>
</evidence>
<keyword evidence="14" id="KW-1185">Reference proteome</keyword>
<proteinExistence type="inferred from homology"/>
<dbReference type="GO" id="GO:0008168">
    <property type="term" value="F:methyltransferase activity"/>
    <property type="evidence" value="ECO:0007669"/>
    <property type="project" value="UniProtKB-UniRule"/>
</dbReference>
<dbReference type="PANTHER" id="PTHR10108:SF979">
    <property type="entry name" value="METHYLTRANSFERASE PMT11-RELATED"/>
    <property type="match status" value="1"/>
</dbReference>
<dbReference type="Pfam" id="PF03141">
    <property type="entry name" value="Methyltransf_29"/>
    <property type="match status" value="1"/>
</dbReference>
<feature type="compositionally biased region" description="Pro residues" evidence="12">
    <location>
        <begin position="85"/>
        <end position="96"/>
    </location>
</feature>
<accession>A0A8X7ZB47</accession>
<evidence type="ECO:0000256" key="12">
    <source>
        <dbReference type="SAM" id="MobiDB-lite"/>
    </source>
</evidence>
<comment type="caution">
    <text evidence="13">The sequence shown here is derived from an EMBL/GenBank/DDBJ whole genome shotgun (WGS) entry which is preliminary data.</text>
</comment>
<dbReference type="EC" id="2.1.1.-" evidence="11"/>
<evidence type="ECO:0000256" key="3">
    <source>
        <dbReference type="ARBA" id="ARBA00022603"/>
    </source>
</evidence>
<evidence type="ECO:0000256" key="7">
    <source>
        <dbReference type="ARBA" id="ARBA00022989"/>
    </source>
</evidence>
<keyword evidence="3 11" id="KW-0489">Methyltransferase</keyword>
<dbReference type="FunFam" id="3.40.50.150:FF:000043">
    <property type="entry name" value="probable methyltransferase PMT3"/>
    <property type="match status" value="1"/>
</dbReference>
<feature type="region of interest" description="Disordered" evidence="12">
    <location>
        <begin position="76"/>
        <end position="100"/>
    </location>
</feature>
<evidence type="ECO:0000256" key="1">
    <source>
        <dbReference type="ARBA" id="ARBA00004323"/>
    </source>
</evidence>
<reference evidence="13" key="1">
    <citation type="journal article" date="2020" name="bioRxiv">
        <title>Hybrid origin of Populus tomentosa Carr. identified through genome sequencing and phylogenomic analysis.</title>
        <authorList>
            <person name="An X."/>
            <person name="Gao K."/>
            <person name="Chen Z."/>
            <person name="Li J."/>
            <person name="Yang X."/>
            <person name="Yang X."/>
            <person name="Zhou J."/>
            <person name="Guo T."/>
            <person name="Zhao T."/>
            <person name="Huang S."/>
            <person name="Miao D."/>
            <person name="Khan W.U."/>
            <person name="Rao P."/>
            <person name="Ye M."/>
            <person name="Lei B."/>
            <person name="Liao W."/>
            <person name="Wang J."/>
            <person name="Ji L."/>
            <person name="Li Y."/>
            <person name="Guo B."/>
            <person name="Mustafa N.S."/>
            <person name="Li S."/>
            <person name="Yun Q."/>
            <person name="Keller S.R."/>
            <person name="Mao J."/>
            <person name="Zhang R."/>
            <person name="Strauss S.H."/>
        </authorList>
    </citation>
    <scope>NUCLEOTIDE SEQUENCE</scope>
    <source>
        <strain evidence="13">GM15</strain>
        <tissue evidence="13">Leaf</tissue>
    </source>
</reference>
<dbReference type="PANTHER" id="PTHR10108">
    <property type="entry name" value="SAM-DEPENDENT METHYLTRANSFERASE"/>
    <property type="match status" value="1"/>
</dbReference>
<evidence type="ECO:0000256" key="4">
    <source>
        <dbReference type="ARBA" id="ARBA00022679"/>
    </source>
</evidence>
<evidence type="ECO:0000256" key="11">
    <source>
        <dbReference type="RuleBase" id="RU366043"/>
    </source>
</evidence>
<evidence type="ECO:0000256" key="5">
    <source>
        <dbReference type="ARBA" id="ARBA00022692"/>
    </source>
</evidence>
<dbReference type="GO" id="GO:0000139">
    <property type="term" value="C:Golgi membrane"/>
    <property type="evidence" value="ECO:0007669"/>
    <property type="project" value="UniProtKB-SubCell"/>
</dbReference>
<keyword evidence="9" id="KW-0472">Membrane</keyword>
<dbReference type="InterPro" id="IPR004159">
    <property type="entry name" value="Put_SAM_MeTrfase"/>
</dbReference>
<evidence type="ECO:0000256" key="6">
    <source>
        <dbReference type="ARBA" id="ARBA00022968"/>
    </source>
</evidence>
<protein>
    <recommendedName>
        <fullName evidence="11">Methyltransferase</fullName>
        <ecNumber evidence="11">2.1.1.-</ecNumber>
    </recommendedName>
</protein>
<gene>
    <name evidence="13" type="ORF">POTOM_036683</name>
</gene>
<keyword evidence="10 11" id="KW-0325">Glycoprotein</keyword>
<dbReference type="GO" id="GO:0005768">
    <property type="term" value="C:endosome"/>
    <property type="evidence" value="ECO:0007669"/>
    <property type="project" value="TreeGrafter"/>
</dbReference>
<comment type="subcellular location">
    <subcellularLocation>
        <location evidence="1">Golgi apparatus membrane</location>
        <topology evidence="1">Single-pass type II membrane protein</topology>
    </subcellularLocation>
    <subcellularLocation>
        <location evidence="11">Membrane</location>
        <topology evidence="11">Single-pass type II membrane protein</topology>
    </subcellularLocation>
</comment>
<dbReference type="GO" id="GO:0005802">
    <property type="term" value="C:trans-Golgi network"/>
    <property type="evidence" value="ECO:0007669"/>
    <property type="project" value="TreeGrafter"/>
</dbReference>
<dbReference type="Proteomes" id="UP000886885">
    <property type="component" value="Chromosome 10A"/>
</dbReference>
<keyword evidence="4 11" id="KW-0808">Transferase</keyword>
<keyword evidence="7" id="KW-1133">Transmembrane helix</keyword>